<accession>A0A2C7A7G9</accession>
<dbReference type="InterPro" id="IPR036465">
    <property type="entry name" value="vWFA_dom_sf"/>
</dbReference>
<evidence type="ECO:0000313" key="1">
    <source>
        <dbReference type="EMBL" id="PHK93573.1"/>
    </source>
</evidence>
<protein>
    <recommendedName>
        <fullName evidence="3">VWA domain-containing protein</fullName>
    </recommendedName>
</protein>
<dbReference type="RefSeq" id="WP_099096871.1">
    <property type="nucleotide sequence ID" value="NZ_PDNU01000041.1"/>
</dbReference>
<dbReference type="AlphaFoldDB" id="A0A2C7A7G9"/>
<sequence>MANLPARPASAAVAAFLKQVESLPALRAGTHRPGRLIFAIDATASRQPSWDRASAVQADMFQAAAAHGGLVVQIAYYRGFGEFAATPFLADGRELARRMSGVSCLGGRTQIGRVLAHAEAETAREKVAALVFVGDAVEEEADALCHAAGRLGMRGTPVFVFQEGRDPVATDVLRQVARLSGGAHRALDGDSAAALREWLNAVAVFAAGGREALARLRGEAARALVAQLPAPPR</sequence>
<keyword evidence="2" id="KW-1185">Reference proteome</keyword>
<evidence type="ECO:0000313" key="2">
    <source>
        <dbReference type="Proteomes" id="UP000223527"/>
    </source>
</evidence>
<comment type="caution">
    <text evidence="1">The sequence shown here is derived from an EMBL/GenBank/DDBJ whole genome shotgun (WGS) entry which is preliminary data.</text>
</comment>
<evidence type="ECO:0008006" key="3">
    <source>
        <dbReference type="Google" id="ProtNLM"/>
    </source>
</evidence>
<dbReference type="OrthoDB" id="5430236at2"/>
<organism evidence="1 2">
    <name type="scientific">Teichococcus rhizosphaerae</name>
    <dbReference type="NCBI Taxonomy" id="1335062"/>
    <lineage>
        <taxon>Bacteria</taxon>
        <taxon>Pseudomonadati</taxon>
        <taxon>Pseudomonadota</taxon>
        <taxon>Alphaproteobacteria</taxon>
        <taxon>Acetobacterales</taxon>
        <taxon>Roseomonadaceae</taxon>
        <taxon>Roseomonas</taxon>
    </lineage>
</organism>
<gene>
    <name evidence="1" type="ORF">CR162_17750</name>
</gene>
<dbReference type="EMBL" id="PDNU01000041">
    <property type="protein sequence ID" value="PHK93573.1"/>
    <property type="molecule type" value="Genomic_DNA"/>
</dbReference>
<dbReference type="SUPFAM" id="SSF53300">
    <property type="entry name" value="vWA-like"/>
    <property type="match status" value="1"/>
</dbReference>
<reference evidence="1 2" key="1">
    <citation type="submission" date="2017-10" db="EMBL/GenBank/DDBJ databases">
        <authorList>
            <person name="Banno H."/>
            <person name="Chua N.-H."/>
        </authorList>
    </citation>
    <scope>NUCLEOTIDE SEQUENCE [LARGE SCALE GENOMIC DNA]</scope>
    <source>
        <strain evidence="1 2">YW11</strain>
    </source>
</reference>
<dbReference type="Proteomes" id="UP000223527">
    <property type="component" value="Unassembled WGS sequence"/>
</dbReference>
<proteinExistence type="predicted"/>
<name>A0A2C7A7G9_9PROT</name>